<dbReference type="GO" id="GO:0004523">
    <property type="term" value="F:RNA-DNA hybrid ribonuclease activity"/>
    <property type="evidence" value="ECO:0007669"/>
    <property type="project" value="InterPro"/>
</dbReference>
<gene>
    <name evidence="2" type="ORF">RCOM_0223360</name>
</gene>
<dbReference type="EMBL" id="EQ973938">
    <property type="protein sequence ID" value="EEF37927.1"/>
    <property type="molecule type" value="Genomic_DNA"/>
</dbReference>
<evidence type="ECO:0000313" key="2">
    <source>
        <dbReference type="EMBL" id="EEF37927.1"/>
    </source>
</evidence>
<dbReference type="Gene3D" id="3.30.420.10">
    <property type="entry name" value="Ribonuclease H-like superfamily/Ribonuclease H"/>
    <property type="match status" value="1"/>
</dbReference>
<dbReference type="Pfam" id="PF13456">
    <property type="entry name" value="RVT_3"/>
    <property type="match status" value="1"/>
</dbReference>
<sequence length="88" mass="9859">MVIVESDSNIAVGMLNHGYPVDWEVKAIVEDIWGMHNSLRSCFFHFVFGSANLPADWVAKAAKNNGFPCIWHHSMPSSLWILVNSDVT</sequence>
<dbReference type="Proteomes" id="UP000008311">
    <property type="component" value="Unassembled WGS sequence"/>
</dbReference>
<dbReference type="AlphaFoldDB" id="B9SER8"/>
<organism evidence="2 3">
    <name type="scientific">Ricinus communis</name>
    <name type="common">Castor bean</name>
    <dbReference type="NCBI Taxonomy" id="3988"/>
    <lineage>
        <taxon>Eukaryota</taxon>
        <taxon>Viridiplantae</taxon>
        <taxon>Streptophyta</taxon>
        <taxon>Embryophyta</taxon>
        <taxon>Tracheophyta</taxon>
        <taxon>Spermatophyta</taxon>
        <taxon>Magnoliopsida</taxon>
        <taxon>eudicotyledons</taxon>
        <taxon>Gunneridae</taxon>
        <taxon>Pentapetalae</taxon>
        <taxon>rosids</taxon>
        <taxon>fabids</taxon>
        <taxon>Malpighiales</taxon>
        <taxon>Euphorbiaceae</taxon>
        <taxon>Acalyphoideae</taxon>
        <taxon>Acalypheae</taxon>
        <taxon>Ricinus</taxon>
    </lineage>
</organism>
<feature type="domain" description="RNase H type-1" evidence="1">
    <location>
        <begin position="2"/>
        <end position="62"/>
    </location>
</feature>
<dbReference type="InterPro" id="IPR036397">
    <property type="entry name" value="RNaseH_sf"/>
</dbReference>
<dbReference type="InParanoid" id="B9SER8"/>
<proteinExistence type="predicted"/>
<keyword evidence="3" id="KW-1185">Reference proteome</keyword>
<accession>B9SER8</accession>
<evidence type="ECO:0000313" key="3">
    <source>
        <dbReference type="Proteomes" id="UP000008311"/>
    </source>
</evidence>
<evidence type="ECO:0000259" key="1">
    <source>
        <dbReference type="Pfam" id="PF13456"/>
    </source>
</evidence>
<dbReference type="GO" id="GO:0003676">
    <property type="term" value="F:nucleic acid binding"/>
    <property type="evidence" value="ECO:0007669"/>
    <property type="project" value="InterPro"/>
</dbReference>
<name>B9SER8_RICCO</name>
<dbReference type="InterPro" id="IPR002156">
    <property type="entry name" value="RNaseH_domain"/>
</dbReference>
<protein>
    <recommendedName>
        <fullName evidence="1">RNase H type-1 domain-containing protein</fullName>
    </recommendedName>
</protein>
<reference evidence="3" key="1">
    <citation type="journal article" date="2010" name="Nat. Biotechnol.">
        <title>Draft genome sequence of the oilseed species Ricinus communis.</title>
        <authorList>
            <person name="Chan A.P."/>
            <person name="Crabtree J."/>
            <person name="Zhao Q."/>
            <person name="Lorenzi H."/>
            <person name="Orvis J."/>
            <person name="Puiu D."/>
            <person name="Melake-Berhan A."/>
            <person name="Jones K.M."/>
            <person name="Redman J."/>
            <person name="Chen G."/>
            <person name="Cahoon E.B."/>
            <person name="Gedil M."/>
            <person name="Stanke M."/>
            <person name="Haas B.J."/>
            <person name="Wortman J.R."/>
            <person name="Fraser-Liggett C.M."/>
            <person name="Ravel J."/>
            <person name="Rabinowicz P.D."/>
        </authorList>
    </citation>
    <scope>NUCLEOTIDE SEQUENCE [LARGE SCALE GENOMIC DNA]</scope>
    <source>
        <strain evidence="3">cv. Hale</strain>
    </source>
</reference>